<name>A0A1E3PEQ3_9ASCO</name>
<dbReference type="PANTHER" id="PTHR12468">
    <property type="entry name" value="GPI MANNOSYLTRANSFERASE 2"/>
    <property type="match status" value="1"/>
</dbReference>
<comment type="function">
    <text evidence="12">Mannosyltransferase involved in glycosylphosphatidylinositol-anchor biosynthesis.</text>
</comment>
<sequence length="427" mass="48706">MPTASNIRPCLTKPHIRKITSLFGAVKLTLLLIACITPVQYDSSSKLFLAKGVLSPASAETLASSRPSSPSLVWSTLSHLVDRLAIWDSVYFIAMADRGQIYEQEWAFSKLWSVIIRSLTPSALLNWTESPLNHIYWYAITAIVISNICHYLATLTLYYLTQRMFRGVKAPQLALTTALLYCISPAGMFLVAGYTEAPFALLSFLGLLLRDRQYPILAGVLFAISCGIRGNGLFWGILYLYDLALHLYKYHFKRKIRTVSIILGGSLIGAMFLGIQYYAYRTYCPERQLWCNKPLPLIYSFVQNHYWNLGFLNYWTPNNIPNFAFGLPTFILLCLSLKYFSKHEFSSLYMKLLPLMIIQAITAVSALFLWHFQIITRVATCLPLMYWYVADLMVRRPQSKTPRVIATYFIVWIVVQGILWSAYLPPA</sequence>
<feature type="transmembrane region" description="Helical" evidence="12">
    <location>
        <begin position="320"/>
        <end position="340"/>
    </location>
</feature>
<dbReference type="EC" id="2.4.1.-" evidence="12"/>
<dbReference type="STRING" id="857566.A0A1E3PEQ3"/>
<feature type="transmembrane region" description="Helical" evidence="12">
    <location>
        <begin position="214"/>
        <end position="241"/>
    </location>
</feature>
<dbReference type="GO" id="GO:0031501">
    <property type="term" value="C:mannosyltransferase complex"/>
    <property type="evidence" value="ECO:0007669"/>
    <property type="project" value="TreeGrafter"/>
</dbReference>
<evidence type="ECO:0000256" key="3">
    <source>
        <dbReference type="ARBA" id="ARBA00008698"/>
    </source>
</evidence>
<accession>A0A1E3PEQ3</accession>
<evidence type="ECO:0000313" key="13">
    <source>
        <dbReference type="EMBL" id="ODQ63885.1"/>
    </source>
</evidence>
<dbReference type="GO" id="GO:0000009">
    <property type="term" value="F:alpha-1,6-mannosyltransferase activity"/>
    <property type="evidence" value="ECO:0007669"/>
    <property type="project" value="InterPro"/>
</dbReference>
<feature type="transmembrane region" description="Helical" evidence="12">
    <location>
        <begin position="21"/>
        <end position="41"/>
    </location>
</feature>
<keyword evidence="8 12" id="KW-0812">Transmembrane</keyword>
<organism evidence="13 14">
    <name type="scientific">Nadsonia fulvescens var. elongata DSM 6958</name>
    <dbReference type="NCBI Taxonomy" id="857566"/>
    <lineage>
        <taxon>Eukaryota</taxon>
        <taxon>Fungi</taxon>
        <taxon>Dikarya</taxon>
        <taxon>Ascomycota</taxon>
        <taxon>Saccharomycotina</taxon>
        <taxon>Dipodascomycetes</taxon>
        <taxon>Dipodascales</taxon>
        <taxon>Dipodascales incertae sedis</taxon>
        <taxon>Nadsonia</taxon>
    </lineage>
</organism>
<evidence type="ECO:0000256" key="12">
    <source>
        <dbReference type="RuleBase" id="RU363112"/>
    </source>
</evidence>
<feature type="transmembrane region" description="Helical" evidence="12">
    <location>
        <begin position="406"/>
        <end position="424"/>
    </location>
</feature>
<protein>
    <recommendedName>
        <fullName evidence="4 12">GPI mannosyltransferase 2</fullName>
        <ecNumber evidence="12">2.4.1.-</ecNumber>
    </recommendedName>
</protein>
<evidence type="ECO:0000256" key="2">
    <source>
        <dbReference type="ARBA" id="ARBA00004687"/>
    </source>
</evidence>
<feature type="transmembrane region" description="Helical" evidence="12">
    <location>
        <begin position="376"/>
        <end position="394"/>
    </location>
</feature>
<evidence type="ECO:0000256" key="1">
    <source>
        <dbReference type="ARBA" id="ARBA00004477"/>
    </source>
</evidence>
<evidence type="ECO:0000256" key="11">
    <source>
        <dbReference type="ARBA" id="ARBA00023136"/>
    </source>
</evidence>
<comment type="similarity">
    <text evidence="3 12">Belongs to the PIGV family.</text>
</comment>
<reference evidence="13 14" key="1">
    <citation type="journal article" date="2016" name="Proc. Natl. Acad. Sci. U.S.A.">
        <title>Comparative genomics of biotechnologically important yeasts.</title>
        <authorList>
            <person name="Riley R."/>
            <person name="Haridas S."/>
            <person name="Wolfe K.H."/>
            <person name="Lopes M.R."/>
            <person name="Hittinger C.T."/>
            <person name="Goeker M."/>
            <person name="Salamov A.A."/>
            <person name="Wisecaver J.H."/>
            <person name="Long T.M."/>
            <person name="Calvey C.H."/>
            <person name="Aerts A.L."/>
            <person name="Barry K.W."/>
            <person name="Choi C."/>
            <person name="Clum A."/>
            <person name="Coughlan A.Y."/>
            <person name="Deshpande S."/>
            <person name="Douglass A.P."/>
            <person name="Hanson S.J."/>
            <person name="Klenk H.-P."/>
            <person name="LaButti K.M."/>
            <person name="Lapidus A."/>
            <person name="Lindquist E.A."/>
            <person name="Lipzen A.M."/>
            <person name="Meier-Kolthoff J.P."/>
            <person name="Ohm R.A."/>
            <person name="Otillar R.P."/>
            <person name="Pangilinan J.L."/>
            <person name="Peng Y."/>
            <person name="Rokas A."/>
            <person name="Rosa C.A."/>
            <person name="Scheuner C."/>
            <person name="Sibirny A.A."/>
            <person name="Slot J.C."/>
            <person name="Stielow J.B."/>
            <person name="Sun H."/>
            <person name="Kurtzman C.P."/>
            <person name="Blackwell M."/>
            <person name="Grigoriev I.V."/>
            <person name="Jeffries T.W."/>
        </authorList>
    </citation>
    <scope>NUCLEOTIDE SEQUENCE [LARGE SCALE GENOMIC DNA]</scope>
    <source>
        <strain evidence="13 14">DSM 6958</strain>
    </source>
</reference>
<keyword evidence="5 12" id="KW-0337">GPI-anchor biosynthesis</keyword>
<feature type="transmembrane region" description="Helical" evidence="12">
    <location>
        <begin position="173"/>
        <end position="194"/>
    </location>
</feature>
<evidence type="ECO:0000256" key="5">
    <source>
        <dbReference type="ARBA" id="ARBA00022502"/>
    </source>
</evidence>
<dbReference type="GO" id="GO:0006506">
    <property type="term" value="P:GPI anchor biosynthetic process"/>
    <property type="evidence" value="ECO:0007669"/>
    <property type="project" value="UniProtKB-UniPathway"/>
</dbReference>
<dbReference type="AlphaFoldDB" id="A0A1E3PEQ3"/>
<keyword evidence="10 12" id="KW-1133">Transmembrane helix</keyword>
<feature type="transmembrane region" description="Helical" evidence="12">
    <location>
        <begin position="135"/>
        <end position="161"/>
    </location>
</feature>
<keyword evidence="9 12" id="KW-0256">Endoplasmic reticulum</keyword>
<keyword evidence="14" id="KW-1185">Reference proteome</keyword>
<dbReference type="OrthoDB" id="10252502at2759"/>
<evidence type="ECO:0000256" key="6">
    <source>
        <dbReference type="ARBA" id="ARBA00022676"/>
    </source>
</evidence>
<evidence type="ECO:0000256" key="10">
    <source>
        <dbReference type="ARBA" id="ARBA00022989"/>
    </source>
</evidence>
<evidence type="ECO:0000256" key="7">
    <source>
        <dbReference type="ARBA" id="ARBA00022679"/>
    </source>
</evidence>
<dbReference type="UniPathway" id="UPA00196"/>
<evidence type="ECO:0000256" key="4">
    <source>
        <dbReference type="ARBA" id="ARBA00013795"/>
    </source>
</evidence>
<feature type="transmembrane region" description="Helical" evidence="12">
    <location>
        <begin position="352"/>
        <end position="370"/>
    </location>
</feature>
<keyword evidence="6 12" id="KW-0328">Glycosyltransferase</keyword>
<proteinExistence type="inferred from homology"/>
<comment type="pathway">
    <text evidence="2 12">Glycolipid biosynthesis; glycosylphosphatidylinositol-anchor biosynthesis.</text>
</comment>
<keyword evidence="11 12" id="KW-0472">Membrane</keyword>
<dbReference type="GO" id="GO:0004376">
    <property type="term" value="F:GPI mannosyltransferase activity"/>
    <property type="evidence" value="ECO:0007669"/>
    <property type="project" value="InterPro"/>
</dbReference>
<comment type="subcellular location">
    <subcellularLocation>
        <location evidence="1 12">Endoplasmic reticulum membrane</location>
        <topology evidence="1 12">Multi-pass membrane protein</topology>
    </subcellularLocation>
</comment>
<evidence type="ECO:0000256" key="9">
    <source>
        <dbReference type="ARBA" id="ARBA00022824"/>
    </source>
</evidence>
<keyword evidence="7 12" id="KW-0808">Transferase</keyword>
<dbReference type="InterPro" id="IPR007315">
    <property type="entry name" value="PIG-V/Gpi18"/>
</dbReference>
<dbReference type="Proteomes" id="UP000095009">
    <property type="component" value="Unassembled WGS sequence"/>
</dbReference>
<evidence type="ECO:0000313" key="14">
    <source>
        <dbReference type="Proteomes" id="UP000095009"/>
    </source>
</evidence>
<evidence type="ECO:0000256" key="8">
    <source>
        <dbReference type="ARBA" id="ARBA00022692"/>
    </source>
</evidence>
<gene>
    <name evidence="13" type="ORF">NADFUDRAFT_83970</name>
</gene>
<dbReference type="GO" id="GO:0005789">
    <property type="term" value="C:endoplasmic reticulum membrane"/>
    <property type="evidence" value="ECO:0007669"/>
    <property type="project" value="UniProtKB-SubCell"/>
</dbReference>
<dbReference type="PANTHER" id="PTHR12468:SF2">
    <property type="entry name" value="GPI MANNOSYLTRANSFERASE 2"/>
    <property type="match status" value="1"/>
</dbReference>
<dbReference type="EMBL" id="KV454413">
    <property type="protein sequence ID" value="ODQ63885.1"/>
    <property type="molecule type" value="Genomic_DNA"/>
</dbReference>
<dbReference type="Pfam" id="PF04188">
    <property type="entry name" value="Mannosyl_trans2"/>
    <property type="match status" value="1"/>
</dbReference>
<feature type="transmembrane region" description="Helical" evidence="12">
    <location>
        <begin position="261"/>
        <end position="280"/>
    </location>
</feature>